<name>A0AAV4QTN3_CAEEX</name>
<evidence type="ECO:0000313" key="2">
    <source>
        <dbReference type="Proteomes" id="UP001054945"/>
    </source>
</evidence>
<accession>A0AAV4QTN3</accession>
<evidence type="ECO:0008006" key="3">
    <source>
        <dbReference type="Google" id="ProtNLM"/>
    </source>
</evidence>
<comment type="caution">
    <text evidence="1">The sequence shown here is derived from an EMBL/GenBank/DDBJ whole genome shotgun (WGS) entry which is preliminary data.</text>
</comment>
<dbReference type="AlphaFoldDB" id="A0AAV4QTN3"/>
<dbReference type="Proteomes" id="UP001054945">
    <property type="component" value="Unassembled WGS sequence"/>
</dbReference>
<gene>
    <name evidence="1" type="ORF">CEXT_126091</name>
</gene>
<sequence>MCVPEEHKYKKNSAFVYLNHRPSTANYSEMSILMRLDLAINATVCLRRRRTSSTKSAIWRGRWERREIFHFYQGHLQRFAVPVFNLDLDLILDRIFRVSPPNTVSKHHSFSQQLSTNFW</sequence>
<keyword evidence="2" id="KW-1185">Reference proteome</keyword>
<proteinExistence type="predicted"/>
<dbReference type="EMBL" id="BPLR01006817">
    <property type="protein sequence ID" value="GIY12619.1"/>
    <property type="molecule type" value="Genomic_DNA"/>
</dbReference>
<protein>
    <recommendedName>
        <fullName evidence="3">Maturase K</fullName>
    </recommendedName>
</protein>
<organism evidence="1 2">
    <name type="scientific">Caerostris extrusa</name>
    <name type="common">Bark spider</name>
    <name type="synonym">Caerostris bankana</name>
    <dbReference type="NCBI Taxonomy" id="172846"/>
    <lineage>
        <taxon>Eukaryota</taxon>
        <taxon>Metazoa</taxon>
        <taxon>Ecdysozoa</taxon>
        <taxon>Arthropoda</taxon>
        <taxon>Chelicerata</taxon>
        <taxon>Arachnida</taxon>
        <taxon>Araneae</taxon>
        <taxon>Araneomorphae</taxon>
        <taxon>Entelegynae</taxon>
        <taxon>Araneoidea</taxon>
        <taxon>Araneidae</taxon>
        <taxon>Caerostris</taxon>
    </lineage>
</organism>
<reference evidence="1 2" key="1">
    <citation type="submission" date="2021-06" db="EMBL/GenBank/DDBJ databases">
        <title>Caerostris extrusa draft genome.</title>
        <authorList>
            <person name="Kono N."/>
            <person name="Arakawa K."/>
        </authorList>
    </citation>
    <scope>NUCLEOTIDE SEQUENCE [LARGE SCALE GENOMIC DNA]</scope>
</reference>
<evidence type="ECO:0000313" key="1">
    <source>
        <dbReference type="EMBL" id="GIY12619.1"/>
    </source>
</evidence>